<accession>A0A7W3D3N2</accession>
<dbReference type="CDD" id="cd11539">
    <property type="entry name" value="NTP-PPase_u2"/>
    <property type="match status" value="1"/>
</dbReference>
<reference evidence="1 2" key="1">
    <citation type="submission" date="2020-06" db="EMBL/GenBank/DDBJ databases">
        <title>REHAB project genomes.</title>
        <authorList>
            <person name="Shaw L.P."/>
        </authorList>
    </citation>
    <scope>NUCLEOTIDE SEQUENCE [LARGE SCALE GENOMIC DNA]</scope>
    <source>
        <strain evidence="1 2">RHBSTW-00116</strain>
    </source>
</reference>
<proteinExistence type="predicted"/>
<evidence type="ECO:0000313" key="1">
    <source>
        <dbReference type="EMBL" id="MBA8062320.1"/>
    </source>
</evidence>
<dbReference type="Proteomes" id="UP000591803">
    <property type="component" value="Unassembled WGS sequence"/>
</dbReference>
<protein>
    <submittedName>
        <fullName evidence="1">Uncharacterized protein</fullName>
    </submittedName>
</protein>
<organism evidence="1 2">
    <name type="scientific">Citrobacter freundii</name>
    <dbReference type="NCBI Taxonomy" id="546"/>
    <lineage>
        <taxon>Bacteria</taxon>
        <taxon>Pseudomonadati</taxon>
        <taxon>Pseudomonadota</taxon>
        <taxon>Gammaproteobacteria</taxon>
        <taxon>Enterobacterales</taxon>
        <taxon>Enterobacteriaceae</taxon>
        <taxon>Citrobacter</taxon>
        <taxon>Citrobacter freundii complex</taxon>
    </lineage>
</organism>
<dbReference type="AlphaFoldDB" id="A0A7W3D3N2"/>
<evidence type="ECO:0000313" key="2">
    <source>
        <dbReference type="Proteomes" id="UP000591803"/>
    </source>
</evidence>
<dbReference type="EMBL" id="JABXRI010000001">
    <property type="protein sequence ID" value="MBA8062320.1"/>
    <property type="molecule type" value="Genomic_DNA"/>
</dbReference>
<name>A0A7W3D3N2_CITFR</name>
<sequence length="165" mass="18419">MTTNKTVIYDAAFSRWGFDSQVLALAEESSELAAACSRFINHKTNGSKVAEEAADVEIMLEQLRHNGMGNMIDQEKTRKLTRLAQVVGVEVQPLQSFGPSVLGLIEEAAEQIDIASTLYKDRQTSNRFASARARMAISLLMQAAQKMMREQQYAERMATKVENDE</sequence>
<comment type="caution">
    <text evidence="1">The sequence shown here is derived from an EMBL/GenBank/DDBJ whole genome shotgun (WGS) entry which is preliminary data.</text>
</comment>
<gene>
    <name evidence="1" type="ORF">HV077_07910</name>
</gene>